<dbReference type="Gene3D" id="2.40.50.140">
    <property type="entry name" value="Nucleic acid-binding proteins"/>
    <property type="match status" value="1"/>
</dbReference>
<dbReference type="Proteomes" id="UP000051139">
    <property type="component" value="Unassembled WGS sequence"/>
</dbReference>
<dbReference type="EMBL" id="JQCB01000019">
    <property type="protein sequence ID" value="KRN93872.1"/>
    <property type="molecule type" value="Genomic_DNA"/>
</dbReference>
<dbReference type="Gene3D" id="3.30.420.140">
    <property type="entry name" value="YqgF/RNase H-like domain"/>
    <property type="match status" value="1"/>
</dbReference>
<dbReference type="AlphaFoldDB" id="A0A0R2KX12"/>
<dbReference type="FunFam" id="1.10.150.310:FF:000001">
    <property type="entry name" value="RNA-binding transcriptional accessory protein"/>
    <property type="match status" value="1"/>
</dbReference>
<evidence type="ECO:0000313" key="3">
    <source>
        <dbReference type="EMBL" id="KRN93872.1"/>
    </source>
</evidence>
<dbReference type="SUPFAM" id="SSF158832">
    <property type="entry name" value="Tex N-terminal region-like"/>
    <property type="match status" value="1"/>
</dbReference>
<dbReference type="STRING" id="348151.IV55_GL000674"/>
<dbReference type="InterPro" id="IPR010994">
    <property type="entry name" value="RuvA_2-like"/>
</dbReference>
<dbReference type="GO" id="GO:0003735">
    <property type="term" value="F:structural constituent of ribosome"/>
    <property type="evidence" value="ECO:0007669"/>
    <property type="project" value="TreeGrafter"/>
</dbReference>
<dbReference type="Gene3D" id="1.10.150.310">
    <property type="entry name" value="Tex RuvX-like domain-like"/>
    <property type="match status" value="1"/>
</dbReference>
<dbReference type="Pfam" id="PF17674">
    <property type="entry name" value="HHH_9"/>
    <property type="match status" value="1"/>
</dbReference>
<dbReference type="Pfam" id="PF16921">
    <property type="entry name" value="Tex_YqgF"/>
    <property type="match status" value="1"/>
</dbReference>
<proteinExistence type="predicted"/>
<dbReference type="PATRIC" id="fig|348151.3.peg.690"/>
<dbReference type="FunFam" id="2.40.50.140:FF:000051">
    <property type="entry name" value="RNA-binding transcriptional accessory protein"/>
    <property type="match status" value="1"/>
</dbReference>
<sequence>MTAQLDQALLKQVTNTLPDIRERQIVATLNLLNDGNTIPFVSRYRKEMTGSLDEVQIRNVQDTWNHFEKLATRKAEVKNSIDEQQALTPKLAQQIDTATTLQAVEDLYLPYKQKRRTKATIAKEAGLMPLAKWLLAFHSEALTHEVKKYINAANDLPDETAVLAGAHEILAEAFSEEASFREFIRDYTRTHAHLVTTVKKNGEQLDEDGVYQQYYDFEQPLTRLAAYQTLAINRGEKANILRVTLSIDTSAILNFLRFRTIGHHNGPAVAVVTDAYEDSYKRFIGPAIERELRNELSDAANAHAITVFGTNLYHLLMQAPMKGKVVLGFDPAYRTGCKLAVIDANGKFLTKLVIYPHKPAPADKRAAAADQFKNLLEKYQVEMIAIGNGTASRESEIFVANVLHQLNRDVQYVIVNEAGASVYSASQAARDEFPDLHVEERSAISIGRRLQDPLAELVKIDPQSVGVGQYQHDVPTKQLTEQLDVVVETAVNQVGINLNTASAELLEHISGLNHTIAINVVAYRNENGRYTDRRQLKKVPRLGPKAYEQAVGFLRIIGGKNPLDNTDIHPESYPAAQKILKLTDTTDAALGSASFIAATKELDQRAIADQTDTGLATVTDILASLAKPGRDLRDDMPAPLLRHDVLTIEDLKPGMELQGTVRNVIDFGAFVDVGVKHDGLVHISKLTKKFVRNPAEVVSVGDIVTVWIDDVDLKRQRIQLTMINENE</sequence>
<dbReference type="Gene3D" id="1.10.10.650">
    <property type="entry name" value="RuvA domain 2-like"/>
    <property type="match status" value="1"/>
</dbReference>
<dbReference type="GO" id="GO:0006412">
    <property type="term" value="P:translation"/>
    <property type="evidence" value="ECO:0007669"/>
    <property type="project" value="TreeGrafter"/>
</dbReference>
<dbReference type="SMART" id="SM00316">
    <property type="entry name" value="S1"/>
    <property type="match status" value="1"/>
</dbReference>
<dbReference type="SUPFAM" id="SSF47781">
    <property type="entry name" value="RuvA domain 2-like"/>
    <property type="match status" value="2"/>
</dbReference>
<dbReference type="InterPro" id="IPR032639">
    <property type="entry name" value="Tex_YqgF"/>
</dbReference>
<dbReference type="EMBL" id="BJUD01000029">
    <property type="protein sequence ID" value="GEK29046.1"/>
    <property type="molecule type" value="Genomic_DNA"/>
</dbReference>
<protein>
    <submittedName>
        <fullName evidence="2">S1 RNA-binding protein</fullName>
    </submittedName>
    <submittedName>
        <fullName evidence="3">S1 domain RNA-binding protein</fullName>
    </submittedName>
</protein>
<dbReference type="PANTHER" id="PTHR10724">
    <property type="entry name" value="30S RIBOSOMAL PROTEIN S1"/>
    <property type="match status" value="1"/>
</dbReference>
<dbReference type="Gene3D" id="1.10.3500.10">
    <property type="entry name" value="Tex N-terminal region-like"/>
    <property type="match status" value="1"/>
</dbReference>
<evidence type="ECO:0000313" key="5">
    <source>
        <dbReference type="Proteomes" id="UP000321429"/>
    </source>
</evidence>
<evidence type="ECO:0000313" key="2">
    <source>
        <dbReference type="EMBL" id="GEK29046.1"/>
    </source>
</evidence>
<reference evidence="3 4" key="1">
    <citation type="journal article" date="2015" name="Genome Announc.">
        <title>Expanding the biotechnology potential of lactobacilli through comparative genomics of 213 strains and associated genera.</title>
        <authorList>
            <person name="Sun Z."/>
            <person name="Harris H.M."/>
            <person name="McCann A."/>
            <person name="Guo C."/>
            <person name="Argimon S."/>
            <person name="Zhang W."/>
            <person name="Yang X."/>
            <person name="Jeffery I.B."/>
            <person name="Cooney J.C."/>
            <person name="Kagawa T.F."/>
            <person name="Liu W."/>
            <person name="Song Y."/>
            <person name="Salvetti E."/>
            <person name="Wrobel A."/>
            <person name="Rasinkangas P."/>
            <person name="Parkhill J."/>
            <person name="Rea M.C."/>
            <person name="O'Sullivan O."/>
            <person name="Ritari J."/>
            <person name="Douillard F.P."/>
            <person name="Paul Ross R."/>
            <person name="Yang R."/>
            <person name="Briner A.E."/>
            <person name="Felis G.E."/>
            <person name="de Vos W.M."/>
            <person name="Barrangou R."/>
            <person name="Klaenhammer T.R."/>
            <person name="Caufield P.W."/>
            <person name="Cui Y."/>
            <person name="Zhang H."/>
            <person name="O'Toole P.W."/>
        </authorList>
    </citation>
    <scope>NUCLEOTIDE SEQUENCE [LARGE SCALE GENOMIC DNA]</scope>
    <source>
        <strain evidence="3 4">DSM 22696</strain>
    </source>
</reference>
<evidence type="ECO:0000259" key="1">
    <source>
        <dbReference type="PROSITE" id="PS50126"/>
    </source>
</evidence>
<dbReference type="PANTHER" id="PTHR10724:SF10">
    <property type="entry name" value="S1 RNA-BINDING DOMAIN-CONTAINING PROTEIN 1"/>
    <property type="match status" value="1"/>
</dbReference>
<dbReference type="InterPro" id="IPR012340">
    <property type="entry name" value="NA-bd_OB-fold"/>
</dbReference>
<reference evidence="2 5" key="2">
    <citation type="submission" date="2019-07" db="EMBL/GenBank/DDBJ databases">
        <title>Whole genome shotgun sequence of Lactobacillus siliginis NBRC 101315.</title>
        <authorList>
            <person name="Hosoyama A."/>
            <person name="Uohara A."/>
            <person name="Ohji S."/>
            <person name="Ichikawa N."/>
        </authorList>
    </citation>
    <scope>NUCLEOTIDE SEQUENCE [LARGE SCALE GENOMIC DNA]</scope>
    <source>
        <strain evidence="2 5">NBRC 101315</strain>
    </source>
</reference>
<accession>A0A0R2KX12</accession>
<feature type="domain" description="S1 motif" evidence="1">
    <location>
        <begin position="654"/>
        <end position="723"/>
    </location>
</feature>
<dbReference type="InterPro" id="IPR012337">
    <property type="entry name" value="RNaseH-like_sf"/>
</dbReference>
<dbReference type="InterPro" id="IPR018974">
    <property type="entry name" value="Tex-like_N"/>
</dbReference>
<dbReference type="InterPro" id="IPR044146">
    <property type="entry name" value="S1_Tex"/>
</dbReference>
<evidence type="ECO:0000313" key="4">
    <source>
        <dbReference type="Proteomes" id="UP000051139"/>
    </source>
</evidence>
<dbReference type="Pfam" id="PF22706">
    <property type="entry name" value="Tex_central_region"/>
    <property type="match status" value="1"/>
</dbReference>
<dbReference type="FunFam" id="3.30.420.140:FF:000001">
    <property type="entry name" value="RNA-binding transcriptional accessory protein"/>
    <property type="match status" value="1"/>
</dbReference>
<gene>
    <name evidence="2" type="primary">tex</name>
    <name evidence="3" type="ORF">IV55_GL000674</name>
    <name evidence="2" type="ORF">LSI01_13570</name>
</gene>
<name>A0A0R2KX12_9LACO</name>
<dbReference type="InterPro" id="IPR037027">
    <property type="entry name" value="YqgF/RNaseH-like_dom_sf"/>
</dbReference>
<dbReference type="InterPro" id="IPR003029">
    <property type="entry name" value="S1_domain"/>
</dbReference>
<dbReference type="InterPro" id="IPR055179">
    <property type="entry name" value="Tex-like_central_region"/>
</dbReference>
<organism evidence="3 4">
    <name type="scientific">Furfurilactobacillus siliginis</name>
    <dbReference type="NCBI Taxonomy" id="348151"/>
    <lineage>
        <taxon>Bacteria</taxon>
        <taxon>Bacillati</taxon>
        <taxon>Bacillota</taxon>
        <taxon>Bacilli</taxon>
        <taxon>Lactobacillales</taxon>
        <taxon>Lactobacillaceae</taxon>
        <taxon>Furfurilactobacillus</taxon>
    </lineage>
</organism>
<dbReference type="GO" id="GO:0003729">
    <property type="term" value="F:mRNA binding"/>
    <property type="evidence" value="ECO:0007669"/>
    <property type="project" value="UniProtKB-ARBA"/>
</dbReference>
<dbReference type="SUPFAM" id="SSF53098">
    <property type="entry name" value="Ribonuclease H-like"/>
    <property type="match status" value="1"/>
</dbReference>
<dbReference type="Proteomes" id="UP000321429">
    <property type="component" value="Unassembled WGS sequence"/>
</dbReference>
<dbReference type="PROSITE" id="PS50126">
    <property type="entry name" value="S1"/>
    <property type="match status" value="1"/>
</dbReference>
<dbReference type="OrthoDB" id="9804714at2"/>
<comment type="caution">
    <text evidence="3">The sequence shown here is derived from an EMBL/GenBank/DDBJ whole genome shotgun (WGS) entry which is preliminary data.</text>
</comment>
<dbReference type="FunFam" id="1.10.10.650:FF:000001">
    <property type="entry name" value="S1 RNA-binding domain 1"/>
    <property type="match status" value="1"/>
</dbReference>
<dbReference type="Pfam" id="PF00575">
    <property type="entry name" value="S1"/>
    <property type="match status" value="1"/>
</dbReference>
<keyword evidence="4" id="KW-1185">Reference proteome</keyword>
<dbReference type="SUPFAM" id="SSF50249">
    <property type="entry name" value="Nucleic acid-binding proteins"/>
    <property type="match status" value="1"/>
</dbReference>
<dbReference type="InterPro" id="IPR023319">
    <property type="entry name" value="Tex-like_HTH_dom_sf"/>
</dbReference>
<dbReference type="CDD" id="cd05685">
    <property type="entry name" value="S1_Tex"/>
    <property type="match status" value="1"/>
</dbReference>
<dbReference type="InterPro" id="IPR041692">
    <property type="entry name" value="HHH_9"/>
</dbReference>
<dbReference type="InterPro" id="IPR050437">
    <property type="entry name" value="Ribos_protein_bS1-like"/>
</dbReference>
<dbReference type="GO" id="GO:0006139">
    <property type="term" value="P:nucleobase-containing compound metabolic process"/>
    <property type="evidence" value="ECO:0007669"/>
    <property type="project" value="InterPro"/>
</dbReference>
<dbReference type="RefSeq" id="WP_057811574.1">
    <property type="nucleotide sequence ID" value="NZ_BJUD01000029.1"/>
</dbReference>
<dbReference type="GO" id="GO:0005737">
    <property type="term" value="C:cytoplasm"/>
    <property type="evidence" value="ECO:0007669"/>
    <property type="project" value="UniProtKB-ARBA"/>
</dbReference>
<dbReference type="Pfam" id="PF12836">
    <property type="entry name" value="HHH_3"/>
    <property type="match status" value="1"/>
</dbReference>
<dbReference type="InterPro" id="IPR006641">
    <property type="entry name" value="YqgF/RNaseH-like_dom"/>
</dbReference>
<dbReference type="SMART" id="SM00732">
    <property type="entry name" value="YqgFc"/>
    <property type="match status" value="1"/>
</dbReference>
<dbReference type="InterPro" id="IPR023323">
    <property type="entry name" value="Tex-like_dom_sf"/>
</dbReference>
<dbReference type="Pfam" id="PF09371">
    <property type="entry name" value="Tex_N"/>
    <property type="match status" value="1"/>
</dbReference>